<accession>A0A7L6N6U4</accession>
<dbReference type="Pfam" id="PF13333">
    <property type="entry name" value="rve_2"/>
    <property type="match status" value="1"/>
</dbReference>
<dbReference type="NCBIfam" id="NF033516">
    <property type="entry name" value="transpos_IS3"/>
    <property type="match status" value="1"/>
</dbReference>
<dbReference type="InterPro" id="IPR012337">
    <property type="entry name" value="RNaseH-like_sf"/>
</dbReference>
<dbReference type="InterPro" id="IPR048020">
    <property type="entry name" value="Transpos_IS3"/>
</dbReference>
<dbReference type="Proteomes" id="UP000512167">
    <property type="component" value="Chromosome"/>
</dbReference>
<dbReference type="GO" id="GO:0015074">
    <property type="term" value="P:DNA integration"/>
    <property type="evidence" value="ECO:0007669"/>
    <property type="project" value="InterPro"/>
</dbReference>
<gene>
    <name evidence="2" type="ORF">HF295_03600</name>
</gene>
<protein>
    <submittedName>
        <fullName evidence="2">IS3 family transposase</fullName>
    </submittedName>
</protein>
<reference evidence="2 3" key="1">
    <citation type="submission" date="2020-04" db="EMBL/GenBank/DDBJ databases">
        <authorList>
            <person name="Zheng R.K."/>
            <person name="Sun C.M."/>
        </authorList>
    </citation>
    <scope>NUCLEOTIDE SEQUENCE [LARGE SCALE GENOMIC DNA]</scope>
    <source>
        <strain evidence="3">zrk29</strain>
    </source>
</reference>
<dbReference type="SUPFAM" id="SSF53098">
    <property type="entry name" value="Ribonuclease H-like"/>
    <property type="match status" value="1"/>
</dbReference>
<dbReference type="PANTHER" id="PTHR46889">
    <property type="entry name" value="TRANSPOSASE INSF FOR INSERTION SEQUENCE IS3B-RELATED"/>
    <property type="match status" value="1"/>
</dbReference>
<keyword evidence="3" id="KW-1185">Reference proteome</keyword>
<dbReference type="Pfam" id="PF00665">
    <property type="entry name" value="rve"/>
    <property type="match status" value="1"/>
</dbReference>
<dbReference type="KEGG" id="tbk:HF295_03600"/>
<dbReference type="GO" id="GO:0003676">
    <property type="term" value="F:nucleic acid binding"/>
    <property type="evidence" value="ECO:0007669"/>
    <property type="project" value="InterPro"/>
</dbReference>
<dbReference type="PROSITE" id="PS50994">
    <property type="entry name" value="INTEGRASE"/>
    <property type="match status" value="1"/>
</dbReference>
<dbReference type="InterPro" id="IPR050900">
    <property type="entry name" value="Transposase_IS3/IS150/IS904"/>
</dbReference>
<evidence type="ECO:0000259" key="1">
    <source>
        <dbReference type="PROSITE" id="PS50994"/>
    </source>
</evidence>
<evidence type="ECO:0000313" key="3">
    <source>
        <dbReference type="Proteomes" id="UP000512167"/>
    </source>
</evidence>
<dbReference type="EMBL" id="CP051151">
    <property type="protein sequence ID" value="QLY40967.1"/>
    <property type="molecule type" value="Genomic_DNA"/>
</dbReference>
<feature type="domain" description="Integrase catalytic" evidence="1">
    <location>
        <begin position="5"/>
        <end position="163"/>
    </location>
</feature>
<dbReference type="InterPro" id="IPR001584">
    <property type="entry name" value="Integrase_cat-core"/>
</dbReference>
<name>A0A7L6N6U4_9MOLU</name>
<proteinExistence type="predicted"/>
<dbReference type="PANTHER" id="PTHR46889:SF7">
    <property type="entry name" value="TRANSPOSASE FOR INSERTION SEQUENCE ELEMENT IS904"/>
    <property type="match status" value="1"/>
</dbReference>
<sequence>MISKSDHYPEVNKIWVSDITYIRVRKEHYYLTVIIDLYSRKVIVHSLAKTLEASELINLMKKTYYIRNNPKKLIFHSDQGQQYTSKSFKSLLKENEITQSFSKKGCPYDNLVVESFFASLKKEEIHRHIYNNFEELEKVIDEYVVFFNTQHSRAYFIEMIKEK</sequence>
<dbReference type="Gene3D" id="3.30.420.10">
    <property type="entry name" value="Ribonuclease H-like superfamily/Ribonuclease H"/>
    <property type="match status" value="1"/>
</dbReference>
<dbReference type="AlphaFoldDB" id="A0A7L6N6U4"/>
<organism evidence="2 3">
    <name type="scientific">Hujiaoplasma nucleasis</name>
    <dbReference type="NCBI Taxonomy" id="2725268"/>
    <lineage>
        <taxon>Bacteria</taxon>
        <taxon>Bacillati</taxon>
        <taxon>Mycoplasmatota</taxon>
        <taxon>Mollicutes</taxon>
        <taxon>Candidatus Izemoplasmatales</taxon>
        <taxon>Hujiaoplasmataceae</taxon>
        <taxon>Hujiaoplasma</taxon>
    </lineage>
</organism>
<dbReference type="InterPro" id="IPR036397">
    <property type="entry name" value="RNaseH_sf"/>
</dbReference>
<evidence type="ECO:0000313" key="2">
    <source>
        <dbReference type="EMBL" id="QLY40967.1"/>
    </source>
</evidence>